<dbReference type="GO" id="GO:0016655">
    <property type="term" value="F:oxidoreductase activity, acting on NAD(P)H, quinone or similar compound as acceptor"/>
    <property type="evidence" value="ECO:0007669"/>
    <property type="project" value="InterPro"/>
</dbReference>
<dbReference type="Gene3D" id="3.40.50.360">
    <property type="match status" value="1"/>
</dbReference>
<evidence type="ECO:0000313" key="9">
    <source>
        <dbReference type="EMBL" id="SUU89060.1"/>
    </source>
</evidence>
<evidence type="ECO:0000259" key="8">
    <source>
        <dbReference type="Pfam" id="PF02525"/>
    </source>
</evidence>
<dbReference type="GO" id="GO:0016652">
    <property type="term" value="F:oxidoreductase activity, acting on NAD(P)H as acceptor"/>
    <property type="evidence" value="ECO:0007669"/>
    <property type="project" value="UniProtKB-UniRule"/>
</dbReference>
<evidence type="ECO:0000256" key="3">
    <source>
        <dbReference type="ARBA" id="ARBA00023002"/>
    </source>
</evidence>
<evidence type="ECO:0000256" key="7">
    <source>
        <dbReference type="SAM" id="MobiDB-lite"/>
    </source>
</evidence>
<reference evidence="9 10" key="1">
    <citation type="submission" date="2018-06" db="EMBL/GenBank/DDBJ databases">
        <authorList>
            <consortium name="Pathogen Informatics"/>
            <person name="Doyle S."/>
        </authorList>
    </citation>
    <scope>NUCLEOTIDE SEQUENCE [LARGE SCALE GENOMIC DNA]</scope>
    <source>
        <strain evidence="9 10">NCTC10684</strain>
    </source>
</reference>
<evidence type="ECO:0000256" key="6">
    <source>
        <dbReference type="HAMAP-Rule" id="MF_01216"/>
    </source>
</evidence>
<dbReference type="Pfam" id="PF02525">
    <property type="entry name" value="Flavodoxin_2"/>
    <property type="match status" value="1"/>
</dbReference>
<dbReference type="SUPFAM" id="SSF52218">
    <property type="entry name" value="Flavoproteins"/>
    <property type="match status" value="1"/>
</dbReference>
<dbReference type="EC" id="1.6.5.-" evidence="6"/>
<comment type="function">
    <text evidence="6">Also exhibits azoreductase activity. Catalyzes the reductive cleavage of the azo bond in aromatic azo compounds to the corresponding amines.</text>
</comment>
<comment type="function">
    <text evidence="6">Quinone reductase that provides resistance to thiol-specific stress caused by electrophilic quinones.</text>
</comment>
<comment type="catalytic activity">
    <reaction evidence="5">
        <text>N,N-dimethyl-1,4-phenylenediamine + anthranilate + 2 NAD(+) = 2-(4-dimethylaminophenyl)diazenylbenzoate + 2 NADH + 2 H(+)</text>
        <dbReference type="Rhea" id="RHEA:55872"/>
        <dbReference type="ChEBI" id="CHEBI:15378"/>
        <dbReference type="ChEBI" id="CHEBI:15783"/>
        <dbReference type="ChEBI" id="CHEBI:16567"/>
        <dbReference type="ChEBI" id="CHEBI:57540"/>
        <dbReference type="ChEBI" id="CHEBI:57945"/>
        <dbReference type="ChEBI" id="CHEBI:71579"/>
        <dbReference type="EC" id="1.7.1.17"/>
    </reaction>
    <physiologicalReaction direction="right-to-left" evidence="5">
        <dbReference type="Rhea" id="RHEA:55874"/>
    </physiologicalReaction>
</comment>
<proteinExistence type="inferred from homology"/>
<dbReference type="EC" id="1.7.1.17" evidence="6"/>
<organism evidence="9 10">
    <name type="scientific">Aminobacter aminovorans</name>
    <name type="common">Chelatobacter heintzii</name>
    <dbReference type="NCBI Taxonomy" id="83263"/>
    <lineage>
        <taxon>Bacteria</taxon>
        <taxon>Pseudomonadati</taxon>
        <taxon>Pseudomonadota</taxon>
        <taxon>Alphaproteobacteria</taxon>
        <taxon>Hyphomicrobiales</taxon>
        <taxon>Phyllobacteriaceae</taxon>
        <taxon>Aminobacter</taxon>
    </lineage>
</organism>
<feature type="compositionally biased region" description="Basic and acidic residues" evidence="7">
    <location>
        <begin position="13"/>
        <end position="22"/>
    </location>
</feature>
<comment type="cofactor">
    <cofactor evidence="6">
        <name>FMN</name>
        <dbReference type="ChEBI" id="CHEBI:58210"/>
    </cofactor>
    <text evidence="6">Binds 1 FMN per subunit.</text>
</comment>
<evidence type="ECO:0000256" key="4">
    <source>
        <dbReference type="ARBA" id="ARBA00023027"/>
    </source>
</evidence>
<comment type="caution">
    <text evidence="6">Lacks conserved residue(s) required for the propagation of feature annotation.</text>
</comment>
<dbReference type="InterPro" id="IPR050104">
    <property type="entry name" value="FMN-dep_NADH:Q_OxRdtase_AzoR1"/>
</dbReference>
<dbReference type="PANTHER" id="PTHR43741">
    <property type="entry name" value="FMN-DEPENDENT NADH-AZOREDUCTASE 1"/>
    <property type="match status" value="1"/>
</dbReference>
<feature type="compositionally biased region" description="Pro residues" evidence="7">
    <location>
        <begin position="39"/>
        <end position="54"/>
    </location>
</feature>
<comment type="similarity">
    <text evidence="6">Belongs to the azoreductase type 1 family.</text>
</comment>
<dbReference type="HAMAP" id="MF_01216">
    <property type="entry name" value="Azoreductase_type1"/>
    <property type="match status" value="1"/>
</dbReference>
<keyword evidence="3 6" id="KW-0560">Oxidoreductase</keyword>
<dbReference type="EMBL" id="UFSM01000001">
    <property type="protein sequence ID" value="SUU89060.1"/>
    <property type="molecule type" value="Genomic_DNA"/>
</dbReference>
<dbReference type="GO" id="GO:0009055">
    <property type="term" value="F:electron transfer activity"/>
    <property type="evidence" value="ECO:0007669"/>
    <property type="project" value="UniProtKB-UniRule"/>
</dbReference>
<sequence length="234" mass="24674">MPVFQMGRPGHIHCTEHPHPPEKPQCPSCLSRPARAVPPRIPPASPPNSPRSWSPPIPELVVRDLVVNPLPHIDADYATGIYTPAEDRTQRQAEVVGVSDAVLDELFAANTVILATGFINFNISSTLKSWVDHVARSGKTFAYGENGPAGLVTGKKVYIVLASGGIYSEGAAVQMDHAIPYLRSVLGFIGMTDVEVIRIEGVGMGPDAVTAALAKATAKVDALVAASVQTAIAA</sequence>
<protein>
    <recommendedName>
        <fullName evidence="6">FMN dependent NADH:quinone oxidoreductase</fullName>
        <ecNumber evidence="6">1.6.5.-</ecNumber>
    </recommendedName>
    <alternativeName>
        <fullName evidence="6">Azo-dye reductase</fullName>
    </alternativeName>
    <alternativeName>
        <fullName evidence="6">FMN-dependent NADH-azo compound oxidoreductase</fullName>
    </alternativeName>
    <alternativeName>
        <fullName evidence="6">FMN-dependent NADH-azoreductase</fullName>
        <ecNumber evidence="6">1.7.1.17</ecNumber>
    </alternativeName>
</protein>
<keyword evidence="1 6" id="KW-0285">Flavoprotein</keyword>
<evidence type="ECO:0000256" key="2">
    <source>
        <dbReference type="ARBA" id="ARBA00022643"/>
    </source>
</evidence>
<comment type="catalytic activity">
    <reaction evidence="6">
        <text>2 a quinone + NADH + H(+) = 2 a 1,4-benzosemiquinone + NAD(+)</text>
        <dbReference type="Rhea" id="RHEA:65952"/>
        <dbReference type="ChEBI" id="CHEBI:15378"/>
        <dbReference type="ChEBI" id="CHEBI:57540"/>
        <dbReference type="ChEBI" id="CHEBI:57945"/>
        <dbReference type="ChEBI" id="CHEBI:132124"/>
        <dbReference type="ChEBI" id="CHEBI:134225"/>
    </reaction>
</comment>
<feature type="domain" description="Flavodoxin-like fold" evidence="8">
    <location>
        <begin position="58"/>
        <end position="222"/>
    </location>
</feature>
<evidence type="ECO:0000256" key="1">
    <source>
        <dbReference type="ARBA" id="ARBA00022630"/>
    </source>
</evidence>
<comment type="subunit">
    <text evidence="6">Homodimer.</text>
</comment>
<evidence type="ECO:0000256" key="5">
    <source>
        <dbReference type="ARBA" id="ARBA00048542"/>
    </source>
</evidence>
<feature type="region of interest" description="Disordered" evidence="7">
    <location>
        <begin position="1"/>
        <end position="54"/>
    </location>
</feature>
<dbReference type="InterPro" id="IPR023048">
    <property type="entry name" value="NADH:quinone_OxRdtase_FMN_depd"/>
</dbReference>
<evidence type="ECO:0000313" key="10">
    <source>
        <dbReference type="Proteomes" id="UP000254701"/>
    </source>
</evidence>
<gene>
    <name evidence="6 9" type="primary">azoR</name>
    <name evidence="9" type="ORF">NCTC10684_02292</name>
</gene>
<keyword evidence="4 6" id="KW-0520">NAD</keyword>
<dbReference type="InterPro" id="IPR029039">
    <property type="entry name" value="Flavoprotein-like_sf"/>
</dbReference>
<dbReference type="AlphaFoldDB" id="A0A380WJM2"/>
<dbReference type="GO" id="GO:0010181">
    <property type="term" value="F:FMN binding"/>
    <property type="evidence" value="ECO:0007669"/>
    <property type="project" value="UniProtKB-UniRule"/>
</dbReference>
<name>A0A380WJM2_AMIAI</name>
<dbReference type="Proteomes" id="UP000254701">
    <property type="component" value="Unassembled WGS sequence"/>
</dbReference>
<dbReference type="InterPro" id="IPR003680">
    <property type="entry name" value="Flavodoxin_fold"/>
</dbReference>
<accession>A0A380WJM2</accession>
<keyword evidence="2 6" id="KW-0288">FMN</keyword>
<dbReference type="PANTHER" id="PTHR43741:SF2">
    <property type="entry name" value="FMN-DEPENDENT NADH:QUINONE OXIDOREDUCTASE"/>
    <property type="match status" value="1"/>
</dbReference>